<accession>A0A834UGV1</accession>
<dbReference type="AlphaFoldDB" id="A0A834UGV1"/>
<reference evidence="1" key="1">
    <citation type="journal article" date="2020" name="G3 (Bethesda)">
        <title>High-Quality Assemblies for Three Invasive Social Wasps from the &lt;i&gt;Vespula&lt;/i&gt; Genus.</title>
        <authorList>
            <person name="Harrop T.W.R."/>
            <person name="Guhlin J."/>
            <person name="McLaughlin G.M."/>
            <person name="Permina E."/>
            <person name="Stockwell P."/>
            <person name="Gilligan J."/>
            <person name="Le Lec M.F."/>
            <person name="Gruber M.A.M."/>
            <person name="Quinn O."/>
            <person name="Lovegrove M."/>
            <person name="Duncan E.J."/>
            <person name="Remnant E.J."/>
            <person name="Van Eeckhoven J."/>
            <person name="Graham B."/>
            <person name="Knapp R.A."/>
            <person name="Langford K.W."/>
            <person name="Kronenberg Z."/>
            <person name="Press M.O."/>
            <person name="Eacker S.M."/>
            <person name="Wilson-Rankin E.E."/>
            <person name="Purcell J."/>
            <person name="Lester P.J."/>
            <person name="Dearden P.K."/>
        </authorList>
    </citation>
    <scope>NUCLEOTIDE SEQUENCE</scope>
    <source>
        <strain evidence="1">Volc-1</strain>
    </source>
</reference>
<name>A0A834UGV1_VESPE</name>
<comment type="caution">
    <text evidence="1">The sequence shown here is derived from an EMBL/GenBank/DDBJ whole genome shotgun (WGS) entry which is preliminary data.</text>
</comment>
<evidence type="ECO:0000313" key="1">
    <source>
        <dbReference type="EMBL" id="KAF7438679.1"/>
    </source>
</evidence>
<sequence>MNKRNLYMRIASRNLALKKFNYEIEHRPRRSMLHIDKIISLEAMFLSRSTGRASFIEQNSQFNIPAGSSKICIQYDTSLSRIGIECGERIIENSKPIGFRKRIREKEKRNGRNPLKIVQWDIITEFMKKIGPSVWSEPEFKSRSSCFPDDCFGSLSYPQALGLTFS</sequence>
<dbReference type="EMBL" id="JACSDY010000001">
    <property type="protein sequence ID" value="KAF7438679.1"/>
    <property type="molecule type" value="Genomic_DNA"/>
</dbReference>
<dbReference type="Proteomes" id="UP000600918">
    <property type="component" value="Unassembled WGS sequence"/>
</dbReference>
<organism evidence="1 2">
    <name type="scientific">Vespula pensylvanica</name>
    <name type="common">Western yellow jacket</name>
    <name type="synonym">Wasp</name>
    <dbReference type="NCBI Taxonomy" id="30213"/>
    <lineage>
        <taxon>Eukaryota</taxon>
        <taxon>Metazoa</taxon>
        <taxon>Ecdysozoa</taxon>
        <taxon>Arthropoda</taxon>
        <taxon>Hexapoda</taxon>
        <taxon>Insecta</taxon>
        <taxon>Pterygota</taxon>
        <taxon>Neoptera</taxon>
        <taxon>Endopterygota</taxon>
        <taxon>Hymenoptera</taxon>
        <taxon>Apocrita</taxon>
        <taxon>Aculeata</taxon>
        <taxon>Vespoidea</taxon>
        <taxon>Vespidae</taxon>
        <taxon>Vespinae</taxon>
        <taxon>Vespula</taxon>
    </lineage>
</organism>
<proteinExistence type="predicted"/>
<evidence type="ECO:0000313" key="2">
    <source>
        <dbReference type="Proteomes" id="UP000600918"/>
    </source>
</evidence>
<gene>
    <name evidence="1" type="ORF">H0235_001070</name>
</gene>
<keyword evidence="2" id="KW-1185">Reference proteome</keyword>
<protein>
    <submittedName>
        <fullName evidence="1">Uncharacterized protein</fullName>
    </submittedName>
</protein>